<dbReference type="Pfam" id="PF08378">
    <property type="entry name" value="NERD"/>
    <property type="match status" value="1"/>
</dbReference>
<feature type="compositionally biased region" description="Basic and acidic residues" evidence="1">
    <location>
        <begin position="16"/>
        <end position="28"/>
    </location>
</feature>
<dbReference type="AlphaFoldDB" id="A0A850DRD2"/>
<organism evidence="3 4">
    <name type="scientific">Curtobacterium citreum</name>
    <dbReference type="NCBI Taxonomy" id="2036"/>
    <lineage>
        <taxon>Bacteria</taxon>
        <taxon>Bacillati</taxon>
        <taxon>Actinomycetota</taxon>
        <taxon>Actinomycetes</taxon>
        <taxon>Micrococcales</taxon>
        <taxon>Microbacteriaceae</taxon>
        <taxon>Curtobacterium</taxon>
    </lineage>
</organism>
<feature type="region of interest" description="Disordered" evidence="1">
    <location>
        <begin position="1"/>
        <end position="28"/>
    </location>
</feature>
<name>A0A850DRD2_9MICO</name>
<feature type="domain" description="NERD" evidence="2">
    <location>
        <begin position="59"/>
        <end position="154"/>
    </location>
</feature>
<protein>
    <submittedName>
        <fullName evidence="3">NERD domain-containing protein</fullName>
    </submittedName>
</protein>
<dbReference type="Proteomes" id="UP000539146">
    <property type="component" value="Unassembled WGS sequence"/>
</dbReference>
<feature type="compositionally biased region" description="Polar residues" evidence="1">
    <location>
        <begin position="1"/>
        <end position="13"/>
    </location>
</feature>
<dbReference type="PROSITE" id="PS50965">
    <property type="entry name" value="NERD"/>
    <property type="match status" value="1"/>
</dbReference>
<accession>A0A850DRD2</accession>
<dbReference type="InterPro" id="IPR011528">
    <property type="entry name" value="NERD"/>
</dbReference>
<proteinExistence type="predicted"/>
<evidence type="ECO:0000313" key="3">
    <source>
        <dbReference type="EMBL" id="NUU27511.1"/>
    </source>
</evidence>
<sequence length="220" mass="23985">METMGTNDTSTAGASARREYERRQASDEAKIRETWGDGRIGTIAVALSGERQSTIAWKSGAVGEAEVGRALDAIASEHVVVLHDRRVPRSRANIDHFVVTRAGVWVVDAKHYRDKRPRLHVEGGLFRPRSEKLIVGSDRTKLVESVLRQVALVRDVVGPVDVHGTLCFVDADWPLFGSSFTVRGVEVCWPKRLAKQLATLEGTVDVAAVAAAIAAHFLPA</sequence>
<evidence type="ECO:0000259" key="2">
    <source>
        <dbReference type="PROSITE" id="PS50965"/>
    </source>
</evidence>
<evidence type="ECO:0000256" key="1">
    <source>
        <dbReference type="SAM" id="MobiDB-lite"/>
    </source>
</evidence>
<reference evidence="3 4" key="1">
    <citation type="submission" date="2020-05" db="EMBL/GenBank/DDBJ databases">
        <title>Genome Sequencing of Type Strains.</title>
        <authorList>
            <person name="Lemaire J.F."/>
            <person name="Inderbitzin P."/>
            <person name="Gregorio O.A."/>
            <person name="Collins S.B."/>
            <person name="Wespe N."/>
            <person name="Knight-Connoni V."/>
        </authorList>
    </citation>
    <scope>NUCLEOTIDE SEQUENCE [LARGE SCALE GENOMIC DNA]</scope>
    <source>
        <strain evidence="3 4">DSM 20512</strain>
    </source>
</reference>
<comment type="caution">
    <text evidence="3">The sequence shown here is derived from an EMBL/GenBank/DDBJ whole genome shotgun (WGS) entry which is preliminary data.</text>
</comment>
<evidence type="ECO:0000313" key="4">
    <source>
        <dbReference type="Proteomes" id="UP000539146"/>
    </source>
</evidence>
<gene>
    <name evidence="3" type="ORF">HP467_05210</name>
</gene>
<dbReference type="EMBL" id="JABMCG010000090">
    <property type="protein sequence ID" value="NUU27511.1"/>
    <property type="molecule type" value="Genomic_DNA"/>
</dbReference>